<dbReference type="Gene3D" id="3.20.20.300">
    <property type="entry name" value="Glycoside hydrolase, family 3, N-terminal domain"/>
    <property type="match status" value="1"/>
</dbReference>
<feature type="region of interest" description="Disordered" evidence="6">
    <location>
        <begin position="24"/>
        <end position="61"/>
    </location>
</feature>
<feature type="signal peptide" evidence="7">
    <location>
        <begin position="1"/>
        <end position="25"/>
    </location>
</feature>
<dbReference type="SUPFAM" id="SSF51445">
    <property type="entry name" value="(Trans)glycosidases"/>
    <property type="match status" value="1"/>
</dbReference>
<dbReference type="GO" id="GO:0004563">
    <property type="term" value="F:beta-N-acetylhexosaminidase activity"/>
    <property type="evidence" value="ECO:0007669"/>
    <property type="project" value="UniProtKB-EC"/>
</dbReference>
<dbReference type="PROSITE" id="PS51257">
    <property type="entry name" value="PROKAR_LIPOPROTEIN"/>
    <property type="match status" value="1"/>
</dbReference>
<feature type="domain" description="Glycoside hydrolase family 3 N-terminal" evidence="8">
    <location>
        <begin position="77"/>
        <end position="389"/>
    </location>
</feature>
<dbReference type="PANTHER" id="PTHR30480:SF13">
    <property type="entry name" value="BETA-HEXOSAMINIDASE"/>
    <property type="match status" value="1"/>
</dbReference>
<dbReference type="HOGENOM" id="CLU_008392_0_4_11"/>
<dbReference type="RefSeq" id="WP_006768963.1">
    <property type="nucleotide sequence ID" value="NC_004369.1"/>
</dbReference>
<evidence type="ECO:0000256" key="2">
    <source>
        <dbReference type="ARBA" id="ARBA00005336"/>
    </source>
</evidence>
<dbReference type="AlphaFoldDB" id="Q8FM37"/>
<name>Q8FM37_COREF</name>
<evidence type="ECO:0000259" key="8">
    <source>
        <dbReference type="Pfam" id="PF00933"/>
    </source>
</evidence>
<evidence type="ECO:0000256" key="4">
    <source>
        <dbReference type="ARBA" id="ARBA00022801"/>
    </source>
</evidence>
<comment type="catalytic activity">
    <reaction evidence="1">
        <text>Hydrolysis of terminal non-reducing N-acetyl-D-hexosamine residues in N-acetyl-beta-D-hexosaminides.</text>
        <dbReference type="EC" id="3.2.1.52"/>
    </reaction>
</comment>
<dbReference type="OrthoDB" id="9805821at2"/>
<dbReference type="Proteomes" id="UP000001409">
    <property type="component" value="Chromosome"/>
</dbReference>
<evidence type="ECO:0000256" key="1">
    <source>
        <dbReference type="ARBA" id="ARBA00001231"/>
    </source>
</evidence>
<comment type="similarity">
    <text evidence="2">Belongs to the glycosyl hydrolase 3 family.</text>
</comment>
<dbReference type="InterPro" id="IPR001764">
    <property type="entry name" value="Glyco_hydro_3_N"/>
</dbReference>
<keyword evidence="7" id="KW-0732">Signal</keyword>
<dbReference type="InterPro" id="IPR017853">
    <property type="entry name" value="GH"/>
</dbReference>
<dbReference type="GO" id="GO:0005975">
    <property type="term" value="P:carbohydrate metabolic process"/>
    <property type="evidence" value="ECO:0007669"/>
    <property type="project" value="InterPro"/>
</dbReference>
<dbReference type="InterPro" id="IPR050226">
    <property type="entry name" value="NagZ_Beta-hexosaminidase"/>
</dbReference>
<dbReference type="InterPro" id="IPR036962">
    <property type="entry name" value="Glyco_hydro_3_N_sf"/>
</dbReference>
<evidence type="ECO:0000256" key="6">
    <source>
        <dbReference type="SAM" id="MobiDB-lite"/>
    </source>
</evidence>
<accession>Q8FM37</accession>
<evidence type="ECO:0000256" key="5">
    <source>
        <dbReference type="ARBA" id="ARBA00023295"/>
    </source>
</evidence>
<keyword evidence="10" id="KW-1185">Reference proteome</keyword>
<dbReference type="EC" id="3.2.1.52" evidence="3"/>
<evidence type="ECO:0000256" key="3">
    <source>
        <dbReference type="ARBA" id="ARBA00012663"/>
    </source>
</evidence>
<sequence length="396" mass="41567">MLKQPLAIVLLACLFLAGCSDGSLSTPTSQPSSETGSAAAPEAPAPSSSTTTSSEPPAPTREDLARAQLPTDQRAQVASLMMVGVGNFDQALEALNQGAGGIFIGSWTDENLLTEPGRNIVALREIVGRDFSVSIDFEGGRVQRATHLLGDFPAPRVMAQTMTPEQVEDLAEILGTGLAAHGINVNFAPVVDVDAWGLPVVGDRSFSDNPEIAATYATAFARGLENAGIIPVFKHFPGHGRASGDSHTQDVVTPHLDEMKTYDLIPYGAALEQTDGAVMVGHMVVPGLGTDGVPSTLDPATYELLRTGDYPGGVPYDGVVYTDDLSGMSAIAATHSPAEAVLASLRAGADQALWIDFFSLSAAIDRVDAAVTSGEYPREQMLESALRVQMQHIPEQ</sequence>
<proteinExistence type="inferred from homology"/>
<organism evidence="9 10">
    <name type="scientific">Corynebacterium efficiens (strain DSM 44549 / YS-314 / AJ 12310 / JCM 11189 / NBRC 100395)</name>
    <dbReference type="NCBI Taxonomy" id="196164"/>
    <lineage>
        <taxon>Bacteria</taxon>
        <taxon>Bacillati</taxon>
        <taxon>Actinomycetota</taxon>
        <taxon>Actinomycetes</taxon>
        <taxon>Mycobacteriales</taxon>
        <taxon>Corynebacteriaceae</taxon>
        <taxon>Corynebacterium</taxon>
    </lineage>
</organism>
<feature type="chain" id="PRO_5038747443" description="beta-N-acetylhexosaminidase" evidence="7">
    <location>
        <begin position="26"/>
        <end position="396"/>
    </location>
</feature>
<evidence type="ECO:0000313" key="10">
    <source>
        <dbReference type="Proteomes" id="UP000001409"/>
    </source>
</evidence>
<evidence type="ECO:0000313" key="9">
    <source>
        <dbReference type="EMBL" id="BAC19480.1"/>
    </source>
</evidence>
<keyword evidence="4" id="KW-0378">Hydrolase</keyword>
<dbReference type="eggNOG" id="COG1472">
    <property type="taxonomic scope" value="Bacteria"/>
</dbReference>
<reference evidence="9 10" key="1">
    <citation type="journal article" date="2003" name="Genome Res.">
        <title>Comparative complete genome sequence analysis of the amino acid replacements responsible for the thermostability of Corynebacterium efficiens.</title>
        <authorList>
            <person name="Nishio Y."/>
            <person name="Nakamura Y."/>
            <person name="Kawarabayasi Y."/>
            <person name="Usuda Y."/>
            <person name="Kimura E."/>
            <person name="Sugimoto S."/>
            <person name="Matsui K."/>
            <person name="Yamagishi A."/>
            <person name="Kikuchi H."/>
            <person name="Ikeo K."/>
            <person name="Gojobori T."/>
        </authorList>
    </citation>
    <scope>NUCLEOTIDE SEQUENCE [LARGE SCALE GENOMIC DNA]</scope>
    <source>
        <strain evidence="10">DSM 44549 / YS-314 / AJ 12310 / JCM 11189 / NBRC 100395</strain>
    </source>
</reference>
<feature type="compositionally biased region" description="Low complexity" evidence="6">
    <location>
        <begin position="31"/>
        <end position="55"/>
    </location>
</feature>
<dbReference type="GO" id="GO:0009254">
    <property type="term" value="P:peptidoglycan turnover"/>
    <property type="evidence" value="ECO:0007669"/>
    <property type="project" value="TreeGrafter"/>
</dbReference>
<dbReference type="PANTHER" id="PTHR30480">
    <property type="entry name" value="BETA-HEXOSAMINIDASE-RELATED"/>
    <property type="match status" value="1"/>
</dbReference>
<dbReference type="Pfam" id="PF00933">
    <property type="entry name" value="Glyco_hydro_3"/>
    <property type="match status" value="1"/>
</dbReference>
<accession>C8NJM1</accession>
<dbReference type="STRING" id="196164.gene:10743118"/>
<dbReference type="KEGG" id="cef:CE2670"/>
<evidence type="ECO:0000256" key="7">
    <source>
        <dbReference type="SAM" id="SignalP"/>
    </source>
</evidence>
<dbReference type="EMBL" id="BA000035">
    <property type="protein sequence ID" value="BAC19480.1"/>
    <property type="molecule type" value="Genomic_DNA"/>
</dbReference>
<keyword evidence="5" id="KW-0326">Glycosidase</keyword>
<protein>
    <recommendedName>
        <fullName evidence="3">beta-N-acetylhexosaminidase</fullName>
        <ecNumber evidence="3">3.2.1.52</ecNumber>
    </recommendedName>
</protein>